<evidence type="ECO:0000313" key="2">
    <source>
        <dbReference type="Proteomes" id="UP000019260"/>
    </source>
</evidence>
<sequence length="73" mass="8469">MGCRTRTFENINGYKTPVGRGNISFTAMNLSRLAIEAVKEVKEENLSYDDFLKKVSASLYENIIRTYQKMNIW</sequence>
<dbReference type="GO" id="GO:0008998">
    <property type="term" value="F:ribonucleoside-triphosphate reductase (thioredoxin) activity"/>
    <property type="evidence" value="ECO:0007669"/>
    <property type="project" value="InterPro"/>
</dbReference>
<dbReference type="HOGENOM" id="CLU_2702962_0_0_14"/>
<evidence type="ECO:0000313" key="1">
    <source>
        <dbReference type="EMBL" id="AHI57543.1"/>
    </source>
</evidence>
<dbReference type="eggNOG" id="COG1328">
    <property type="taxonomic scope" value="Bacteria"/>
</dbReference>
<dbReference type="AlphaFoldDB" id="W6AJQ1"/>
<dbReference type="GO" id="GO:0006260">
    <property type="term" value="P:DNA replication"/>
    <property type="evidence" value="ECO:0007669"/>
    <property type="project" value="InterPro"/>
</dbReference>
<dbReference type="Gene3D" id="3.20.70.20">
    <property type="match status" value="1"/>
</dbReference>
<proteinExistence type="predicted"/>
<dbReference type="EMBL" id="CP006720">
    <property type="protein sequence ID" value="AHI57543.1"/>
    <property type="molecule type" value="Genomic_DNA"/>
</dbReference>
<dbReference type="SUPFAM" id="SSF51998">
    <property type="entry name" value="PFL-like glycyl radical enzymes"/>
    <property type="match status" value="1"/>
</dbReference>
<reference evidence="1 2" key="1">
    <citation type="submission" date="2013-09" db="EMBL/GenBank/DDBJ databases">
        <title>Complete genome sequence of Spiroplasma mirum suckling mouse cataract agent.</title>
        <authorList>
            <person name="Landry C.A."/>
            <person name="Bastian F.O."/>
            <person name="Thune R.L."/>
        </authorList>
    </citation>
    <scope>NUCLEOTIDE SEQUENCE [LARGE SCALE GENOMIC DNA]</scope>
    <source>
        <strain evidence="1 2">SMCA</strain>
    </source>
</reference>
<name>W6AJQ1_9MOLU</name>
<dbReference type="Pfam" id="PF13597">
    <property type="entry name" value="NRDD"/>
    <property type="match status" value="1"/>
</dbReference>
<gene>
    <name evidence="1" type="ORF">P344_00850</name>
</gene>
<dbReference type="PATRIC" id="fig|838561.3.peg.165"/>
<dbReference type="KEGG" id="smia:P344_00850"/>
<dbReference type="InterPro" id="IPR012833">
    <property type="entry name" value="NrdD"/>
</dbReference>
<keyword evidence="2" id="KW-1185">Reference proteome</keyword>
<accession>W6AJQ1</accession>
<protein>
    <submittedName>
        <fullName evidence="1">Uncharacterized protein</fullName>
    </submittedName>
</protein>
<dbReference type="Proteomes" id="UP000019260">
    <property type="component" value="Chromosome"/>
</dbReference>
<dbReference type="OrthoDB" id="9804622at2"/>
<dbReference type="STRING" id="838561.P344_00850"/>
<organism evidence="1 2">
    <name type="scientific">Spiroplasma mirum ATCC 29335</name>
    <dbReference type="NCBI Taxonomy" id="838561"/>
    <lineage>
        <taxon>Bacteria</taxon>
        <taxon>Bacillati</taxon>
        <taxon>Mycoplasmatota</taxon>
        <taxon>Mollicutes</taxon>
        <taxon>Entomoplasmatales</taxon>
        <taxon>Spiroplasmataceae</taxon>
        <taxon>Spiroplasma</taxon>
    </lineage>
</organism>